<dbReference type="InterPro" id="IPR004172">
    <property type="entry name" value="L27_dom"/>
</dbReference>
<dbReference type="Pfam" id="PF00595">
    <property type="entry name" value="PDZ"/>
    <property type="match status" value="1"/>
</dbReference>
<keyword evidence="2 3" id="KW-0728">SH3 domain</keyword>
<dbReference type="PROSITE" id="PS50052">
    <property type="entry name" value="GUANYLATE_KINASE_2"/>
    <property type="match status" value="1"/>
</dbReference>
<dbReference type="Gene3D" id="2.30.42.10">
    <property type="match status" value="1"/>
</dbReference>
<dbReference type="Gene3D" id="1.10.287.650">
    <property type="entry name" value="L27 domain"/>
    <property type="match status" value="1"/>
</dbReference>
<keyword evidence="9" id="KW-1185">Reference proteome</keyword>
<dbReference type="SUPFAM" id="SSF52540">
    <property type="entry name" value="P-loop containing nucleoside triphosphate hydrolases"/>
    <property type="match status" value="1"/>
</dbReference>
<evidence type="ECO:0000259" key="6">
    <source>
        <dbReference type="PROSITE" id="PS50106"/>
    </source>
</evidence>
<dbReference type="InterPro" id="IPR050716">
    <property type="entry name" value="MAGUK"/>
</dbReference>
<sequence>MKNSRSMMDIEDICGCSKLPSIIPKKELPHLRSTSAAFMHVRDNLDELGKVADDTDLLFLKGLLDSPVVTSLVKRKWNSLINRASRGFIRQNDELKISSGFRLMIILFSSYLQTKEIPVKYLARVYHKPVFRIRNSGMVIHSVHVQERLEDPPLHVEPVCSSVCDIVDEVCHALRSSRDENARELVRLLRSSHLKALLETHDAVVKRKEQPSKPEPPLLIMPTNERTEAVRMVGLRRQPDEPLNYHQLDVTELSDDVNRETRIFEDFRNISNSDSLKAQIPNVFLDGLTVQVDESGNLIIARILGGSTAARQGLLRTGEVILEVNGKEVRNPEELQEAIHEAKENLSLKLAPGVASDGNRPVKSTVSKLCIILHMCYMRALFDYDPSEDTLLPCKEIGLPFQKGDVLQIVDQADPNWWQARRVEGEGLGPPGLVPSLELEERRKAFVPPEADFVHKISICGTKISKRKKRKMYQSKSNGEFDSAELLLYEEVARMPPFRRKTLALVGPRGVGRRTLKNRLINSDSEKFGTIVPCCVDLQDNVRNTLLLAIGTAILIHRNHVFLDTSRPPRVLEEDGKSYWFTDRESMETDIREHRYLEYGEHGGHLYGTKLDSVRELIRAGKMCVLDCSPAALKILHNSTEFMPYVIFIAAPGMEQLKWLYDLARSTGTSNRNLTFDRQSSIRYSSRRARTLESLASLYEEDDLKATLEESAALQRAYEKYIDLVIVNEDFDNTFRQVIAALDALATEHQWVPVYETIRLPSKFHKFAHCEQKDLVRNSHGCHSKIQENDKRITEN</sequence>
<gene>
    <name evidence="8" type="ORF">WN51_14645</name>
</gene>
<dbReference type="InterPro" id="IPR008145">
    <property type="entry name" value="GK/Ca_channel_bsu"/>
</dbReference>
<dbReference type="AlphaFoldDB" id="A0A0N1ITG7"/>
<dbReference type="EMBL" id="KQ435803">
    <property type="protein sequence ID" value="KOX73158.1"/>
    <property type="molecule type" value="Genomic_DNA"/>
</dbReference>
<dbReference type="PROSITE" id="PS00856">
    <property type="entry name" value="GUANYLATE_KINASE_1"/>
    <property type="match status" value="1"/>
</dbReference>
<dbReference type="InterPro" id="IPR036034">
    <property type="entry name" value="PDZ_sf"/>
</dbReference>
<dbReference type="Pfam" id="PF02828">
    <property type="entry name" value="L27"/>
    <property type="match status" value="1"/>
</dbReference>
<dbReference type="InterPro" id="IPR001478">
    <property type="entry name" value="PDZ"/>
</dbReference>
<reference evidence="8 9" key="1">
    <citation type="submission" date="2015-07" db="EMBL/GenBank/DDBJ databases">
        <title>The genome of Melipona quadrifasciata.</title>
        <authorList>
            <person name="Pan H."/>
            <person name="Kapheim K."/>
        </authorList>
    </citation>
    <scope>NUCLEOTIDE SEQUENCE [LARGE SCALE GENOMIC DNA]</scope>
    <source>
        <strain evidence="8">0111107301</strain>
        <tissue evidence="8">Whole body</tissue>
    </source>
</reference>
<evidence type="ECO:0000259" key="5">
    <source>
        <dbReference type="PROSITE" id="PS50052"/>
    </source>
</evidence>
<dbReference type="PROSITE" id="PS50106">
    <property type="entry name" value="PDZ"/>
    <property type="match status" value="1"/>
</dbReference>
<dbReference type="Pfam" id="PF00625">
    <property type="entry name" value="Guanylate_kin"/>
    <property type="match status" value="1"/>
</dbReference>
<dbReference type="SMART" id="SM00072">
    <property type="entry name" value="GuKc"/>
    <property type="match status" value="1"/>
</dbReference>
<evidence type="ECO:0000256" key="3">
    <source>
        <dbReference type="PROSITE-ProRule" id="PRU00192"/>
    </source>
</evidence>
<evidence type="ECO:0000259" key="7">
    <source>
        <dbReference type="PROSITE" id="PS51022"/>
    </source>
</evidence>
<evidence type="ECO:0000256" key="1">
    <source>
        <dbReference type="ARBA" id="ARBA00007014"/>
    </source>
</evidence>
<dbReference type="PANTHER" id="PTHR23122">
    <property type="entry name" value="MEMBRANE-ASSOCIATED GUANYLATE KINASE MAGUK"/>
    <property type="match status" value="1"/>
</dbReference>
<evidence type="ECO:0000313" key="8">
    <source>
        <dbReference type="EMBL" id="KOX73158.1"/>
    </source>
</evidence>
<dbReference type="Proteomes" id="UP000053105">
    <property type="component" value="Unassembled WGS sequence"/>
</dbReference>
<dbReference type="InterPro" id="IPR036028">
    <property type="entry name" value="SH3-like_dom_sf"/>
</dbReference>
<dbReference type="SUPFAM" id="SSF50156">
    <property type="entry name" value="PDZ domain-like"/>
    <property type="match status" value="1"/>
</dbReference>
<dbReference type="FunFam" id="2.30.30.40:FF:000069">
    <property type="entry name" value="MAGUK p55 subfamily member 6"/>
    <property type="match status" value="1"/>
</dbReference>
<dbReference type="InterPro" id="IPR008144">
    <property type="entry name" value="Guanylate_kin-like_dom"/>
</dbReference>
<name>A0A0N1ITG7_9HYME</name>
<dbReference type="Pfam" id="PF07653">
    <property type="entry name" value="SH3_2"/>
    <property type="match status" value="1"/>
</dbReference>
<organism evidence="8 9">
    <name type="scientific">Melipona quadrifasciata</name>
    <dbReference type="NCBI Taxonomy" id="166423"/>
    <lineage>
        <taxon>Eukaryota</taxon>
        <taxon>Metazoa</taxon>
        <taxon>Ecdysozoa</taxon>
        <taxon>Arthropoda</taxon>
        <taxon>Hexapoda</taxon>
        <taxon>Insecta</taxon>
        <taxon>Pterygota</taxon>
        <taxon>Neoptera</taxon>
        <taxon>Endopterygota</taxon>
        <taxon>Hymenoptera</taxon>
        <taxon>Apocrita</taxon>
        <taxon>Aculeata</taxon>
        <taxon>Apoidea</taxon>
        <taxon>Anthophila</taxon>
        <taxon>Apidae</taxon>
        <taxon>Melipona</taxon>
    </lineage>
</organism>
<dbReference type="OrthoDB" id="65789at2759"/>
<dbReference type="SUPFAM" id="SSF50044">
    <property type="entry name" value="SH3-domain"/>
    <property type="match status" value="1"/>
</dbReference>
<feature type="domain" description="L27" evidence="7">
    <location>
        <begin position="156"/>
        <end position="212"/>
    </location>
</feature>
<proteinExistence type="inferred from homology"/>
<feature type="domain" description="Guanylate kinase-like" evidence="5">
    <location>
        <begin position="500"/>
        <end position="743"/>
    </location>
</feature>
<accession>A0A0N1ITG7</accession>
<dbReference type="PROSITE" id="PS50002">
    <property type="entry name" value="SH3"/>
    <property type="match status" value="1"/>
</dbReference>
<evidence type="ECO:0000259" key="4">
    <source>
        <dbReference type="PROSITE" id="PS50002"/>
    </source>
</evidence>
<dbReference type="InterPro" id="IPR036892">
    <property type="entry name" value="L27_dom_sf"/>
</dbReference>
<protein>
    <submittedName>
        <fullName evidence="8">MAGUK p55 subfamily member 2</fullName>
    </submittedName>
</protein>
<feature type="domain" description="SH3" evidence="4">
    <location>
        <begin position="373"/>
        <end position="444"/>
    </location>
</feature>
<evidence type="ECO:0000256" key="2">
    <source>
        <dbReference type="ARBA" id="ARBA00022443"/>
    </source>
</evidence>
<dbReference type="STRING" id="166423.A0A0N1ITG7"/>
<dbReference type="Gene3D" id="3.40.50.300">
    <property type="entry name" value="P-loop containing nucleotide triphosphate hydrolases"/>
    <property type="match status" value="1"/>
</dbReference>
<dbReference type="PROSITE" id="PS51022">
    <property type="entry name" value="L27"/>
    <property type="match status" value="1"/>
</dbReference>
<dbReference type="InterPro" id="IPR014775">
    <property type="entry name" value="L27_C"/>
</dbReference>
<dbReference type="SMART" id="SM00326">
    <property type="entry name" value="SH3"/>
    <property type="match status" value="1"/>
</dbReference>
<dbReference type="SMART" id="SM00228">
    <property type="entry name" value="PDZ"/>
    <property type="match status" value="1"/>
</dbReference>
<dbReference type="GO" id="GO:0030054">
    <property type="term" value="C:cell junction"/>
    <property type="evidence" value="ECO:0007669"/>
    <property type="project" value="UniProtKB-ARBA"/>
</dbReference>
<dbReference type="InterPro" id="IPR027417">
    <property type="entry name" value="P-loop_NTPase"/>
</dbReference>
<dbReference type="CDD" id="cd11862">
    <property type="entry name" value="SH3_MPP"/>
    <property type="match status" value="1"/>
</dbReference>
<dbReference type="InterPro" id="IPR020590">
    <property type="entry name" value="Guanylate_kinase_CS"/>
</dbReference>
<dbReference type="SUPFAM" id="SSF101288">
    <property type="entry name" value="L27 domain"/>
    <property type="match status" value="1"/>
</dbReference>
<comment type="similarity">
    <text evidence="1">Belongs to the MAGUK family.</text>
</comment>
<dbReference type="InterPro" id="IPR001452">
    <property type="entry name" value="SH3_domain"/>
</dbReference>
<evidence type="ECO:0000313" key="9">
    <source>
        <dbReference type="Proteomes" id="UP000053105"/>
    </source>
</evidence>
<dbReference type="SMART" id="SM00569">
    <property type="entry name" value="L27"/>
    <property type="match status" value="1"/>
</dbReference>
<feature type="domain" description="PDZ" evidence="6">
    <location>
        <begin position="287"/>
        <end position="354"/>
    </location>
</feature>
<dbReference type="Gene3D" id="2.30.30.40">
    <property type="entry name" value="SH3 Domains"/>
    <property type="match status" value="1"/>
</dbReference>